<dbReference type="EMBL" id="QZWG01000001">
    <property type="protein sequence ID" value="RZC29711.1"/>
    <property type="molecule type" value="Genomic_DNA"/>
</dbReference>
<reference evidence="2 3" key="1">
    <citation type="submission" date="2018-09" db="EMBL/GenBank/DDBJ databases">
        <title>A high-quality reference genome of wild soybean provides a powerful tool to mine soybean genomes.</title>
        <authorList>
            <person name="Xie M."/>
            <person name="Chung C.Y.L."/>
            <person name="Li M.-W."/>
            <person name="Wong F.-L."/>
            <person name="Chan T.-F."/>
            <person name="Lam H.-M."/>
        </authorList>
    </citation>
    <scope>NUCLEOTIDE SEQUENCE [LARGE SCALE GENOMIC DNA]</scope>
    <source>
        <strain evidence="3">cv. W05</strain>
        <tissue evidence="2">Hypocotyl of etiolated seedlings</tissue>
    </source>
</reference>
<dbReference type="InterPro" id="IPR044832">
    <property type="entry name" value="NRP-like"/>
</dbReference>
<gene>
    <name evidence="2" type="ORF">D0Y65_001342</name>
</gene>
<dbReference type="InterPro" id="IPR013989">
    <property type="entry name" value="Dev_and_cell_death_domain"/>
</dbReference>
<comment type="caution">
    <text evidence="2">The sequence shown here is derived from an EMBL/GenBank/DDBJ whole genome shotgun (WGS) entry which is preliminary data.</text>
</comment>
<evidence type="ECO:0000313" key="2">
    <source>
        <dbReference type="EMBL" id="RZC29711.1"/>
    </source>
</evidence>
<evidence type="ECO:0000259" key="1">
    <source>
        <dbReference type="PROSITE" id="PS51222"/>
    </source>
</evidence>
<proteinExistence type="predicted"/>
<dbReference type="Proteomes" id="UP000289340">
    <property type="component" value="Chromosome 1"/>
</dbReference>
<dbReference type="Gene3D" id="2.120.10.80">
    <property type="entry name" value="Kelch-type beta propeller"/>
    <property type="match status" value="1"/>
</dbReference>
<protein>
    <submittedName>
        <fullName evidence="2">B2 protein</fullName>
    </submittedName>
</protein>
<feature type="domain" description="DCD" evidence="1">
    <location>
        <begin position="34"/>
        <end position="169"/>
    </location>
</feature>
<dbReference type="PANTHER" id="PTHR46034:SF13">
    <property type="entry name" value="DCD (DEVELOPMENT AND CELL DEATH) DOMAIN PROTEIN"/>
    <property type="match status" value="1"/>
</dbReference>
<accession>A0A445M2J9</accession>
<dbReference type="AlphaFoldDB" id="A0A445M2J9"/>
<dbReference type="SUPFAM" id="SSF117281">
    <property type="entry name" value="Kelch motif"/>
    <property type="match status" value="1"/>
</dbReference>
<dbReference type="InterPro" id="IPR015915">
    <property type="entry name" value="Kelch-typ_b-propeller"/>
</dbReference>
<dbReference type="Pfam" id="PF10539">
    <property type="entry name" value="Dev_Cell_Death"/>
    <property type="match status" value="1"/>
</dbReference>
<evidence type="ECO:0000313" key="3">
    <source>
        <dbReference type="Proteomes" id="UP000289340"/>
    </source>
</evidence>
<dbReference type="GO" id="GO:0034976">
    <property type="term" value="P:response to endoplasmic reticulum stress"/>
    <property type="evidence" value="ECO:0007669"/>
    <property type="project" value="InterPro"/>
</dbReference>
<dbReference type="PROSITE" id="PS51222">
    <property type="entry name" value="DCD"/>
    <property type="match status" value="1"/>
</dbReference>
<sequence length="625" mass="70980">MRSVRRTQTFNINRTIPFSSNPAINCVGRNLEKYQLGGVIFGCKNSTLKECQSKQLFGLPTNHFSYVKNIDPGLPIFLFNYSDRKLHGIFEASSKGKMYIDPYAWIDDNSDLDRTQYPAQVKVRVRLQCKPLSEDQFSRVIAENYYKNNHFWFELDHRQANKLTSLLASFAFASGCHLRQKTISQSLSSTLKEGEAFETHESETKSLTSLSKTTIATEITSLDGDIKSLDVVRVETEEMNIIYEKLKEWAHESQDLPISDHLDDTEDETEMFTLEKHENDENEMDIEELMELTLVHENPDISVSDHTNDTPHENDICTIRNDYGEVPTGSEEKEKSSSPLIDHQNTIIFDELMQEVEELKTFKKIQTQTNCYLDDMLREAELKIQHLIDRCTMLELAFNLPPPHAEKTSITSYAEQRVDPTETSFLKGNFNEEAWLSTIDLYCPAERVITLYPVNSAHSCASMVQLNGKLDIFGGRDVGSYSPIFDKRTLCPSLNQSKGNLAVLSLNDQMFAVDCANGIDSFSDIEVFDLDNGRWISAHSHSMIDKAFAIAAAEFNNWFHTTFGNGINYLKFFLGGFDGNKKVPSIKVFDPSFDMDDGGTNKRKTLLTLTRNICGCGKSKLIKTL</sequence>
<dbReference type="PANTHER" id="PTHR46034">
    <property type="match status" value="1"/>
</dbReference>
<organism evidence="2 3">
    <name type="scientific">Glycine soja</name>
    <name type="common">Wild soybean</name>
    <dbReference type="NCBI Taxonomy" id="3848"/>
    <lineage>
        <taxon>Eukaryota</taxon>
        <taxon>Viridiplantae</taxon>
        <taxon>Streptophyta</taxon>
        <taxon>Embryophyta</taxon>
        <taxon>Tracheophyta</taxon>
        <taxon>Spermatophyta</taxon>
        <taxon>Magnoliopsida</taxon>
        <taxon>eudicotyledons</taxon>
        <taxon>Gunneridae</taxon>
        <taxon>Pentapetalae</taxon>
        <taxon>rosids</taxon>
        <taxon>fabids</taxon>
        <taxon>Fabales</taxon>
        <taxon>Fabaceae</taxon>
        <taxon>Papilionoideae</taxon>
        <taxon>50 kb inversion clade</taxon>
        <taxon>NPAAA clade</taxon>
        <taxon>indigoferoid/millettioid clade</taxon>
        <taxon>Phaseoleae</taxon>
        <taxon>Glycine</taxon>
        <taxon>Glycine subgen. Soja</taxon>
    </lineage>
</organism>
<dbReference type="SMART" id="SM00767">
    <property type="entry name" value="DCD"/>
    <property type="match status" value="1"/>
</dbReference>
<name>A0A445M2J9_GLYSO</name>
<keyword evidence="3" id="KW-1185">Reference proteome</keyword>